<feature type="region of interest" description="Disordered" evidence="4">
    <location>
        <begin position="1438"/>
        <end position="1459"/>
    </location>
</feature>
<dbReference type="PROSITE" id="PS50096">
    <property type="entry name" value="IQ"/>
    <property type="match status" value="1"/>
</dbReference>
<evidence type="ECO:0000259" key="8">
    <source>
        <dbReference type="PROSITE" id="PS50212"/>
    </source>
</evidence>
<evidence type="ECO:0000259" key="6">
    <source>
        <dbReference type="PROSITE" id="PS50009"/>
    </source>
</evidence>
<dbReference type="PROSITE" id="PS50003">
    <property type="entry name" value="PH_DOMAIN"/>
    <property type="match status" value="1"/>
</dbReference>
<dbReference type="PANTHER" id="PTHR23113:SF99">
    <property type="entry name" value="RASGEF DOMAIN-CONTAINING PROTEIN"/>
    <property type="match status" value="1"/>
</dbReference>
<accession>A0A813VWS0</accession>
<dbReference type="InterPro" id="IPR036964">
    <property type="entry name" value="RASGEF_cat_dom_sf"/>
</dbReference>
<dbReference type="InterPro" id="IPR000219">
    <property type="entry name" value="DH_dom"/>
</dbReference>
<dbReference type="InterPro" id="IPR019804">
    <property type="entry name" value="Ras_G-nucl-exch_fac_CS"/>
</dbReference>
<dbReference type="Proteomes" id="UP000663829">
    <property type="component" value="Unassembled WGS sequence"/>
</dbReference>
<dbReference type="EMBL" id="CAJOBC010000864">
    <property type="protein sequence ID" value="CAF3633820.1"/>
    <property type="molecule type" value="Genomic_DNA"/>
</dbReference>
<dbReference type="Pfam" id="PF00169">
    <property type="entry name" value="PH"/>
    <property type="match status" value="1"/>
</dbReference>
<dbReference type="CDD" id="cd00160">
    <property type="entry name" value="RhoGEF"/>
    <property type="match status" value="1"/>
</dbReference>
<dbReference type="InterPro" id="IPR001895">
    <property type="entry name" value="RASGEF_cat_dom"/>
</dbReference>
<dbReference type="Gene3D" id="2.30.29.30">
    <property type="entry name" value="Pleckstrin-homology domain (PH domain)/Phosphotyrosine-binding domain (PTB)"/>
    <property type="match status" value="2"/>
</dbReference>
<dbReference type="SMART" id="SM00147">
    <property type="entry name" value="RasGEF"/>
    <property type="match status" value="1"/>
</dbReference>
<feature type="region of interest" description="Disordered" evidence="4">
    <location>
        <begin position="1505"/>
        <end position="1534"/>
    </location>
</feature>
<dbReference type="Gene3D" id="1.20.900.10">
    <property type="entry name" value="Dbl homology (DH) domain"/>
    <property type="match status" value="1"/>
</dbReference>
<evidence type="ECO:0000313" key="9">
    <source>
        <dbReference type="EMBL" id="CAF0846175.1"/>
    </source>
</evidence>
<feature type="domain" description="DH" evidence="7">
    <location>
        <begin position="294"/>
        <end position="483"/>
    </location>
</feature>
<feature type="region of interest" description="Disordered" evidence="4">
    <location>
        <begin position="1714"/>
        <end position="1739"/>
    </location>
</feature>
<dbReference type="PROSITE" id="PS50212">
    <property type="entry name" value="RASGEF_NTER"/>
    <property type="match status" value="1"/>
</dbReference>
<evidence type="ECO:0000313" key="10">
    <source>
        <dbReference type="EMBL" id="CAF3633820.1"/>
    </source>
</evidence>
<reference evidence="9" key="1">
    <citation type="submission" date="2021-02" db="EMBL/GenBank/DDBJ databases">
        <authorList>
            <person name="Nowell W R."/>
        </authorList>
    </citation>
    <scope>NUCLEOTIDE SEQUENCE</scope>
</reference>
<feature type="domain" description="Ras-GEF" evidence="6">
    <location>
        <begin position="1091"/>
        <end position="1345"/>
    </location>
</feature>
<dbReference type="InterPro" id="IPR000651">
    <property type="entry name" value="Ras-like_Gua-exchang_fac_N"/>
</dbReference>
<evidence type="ECO:0000256" key="4">
    <source>
        <dbReference type="SAM" id="MobiDB-lite"/>
    </source>
</evidence>
<dbReference type="Pfam" id="PF00617">
    <property type="entry name" value="RasGEF"/>
    <property type="match status" value="1"/>
</dbReference>
<keyword evidence="1 2" id="KW-0344">Guanine-nucleotide releasing factor</keyword>
<sequence length="1786" mass="202838">MWFLMSSSMQSSSYHSNQLNTTTTSATTSLSTLRSRFSSSDYWSPLKNWPLIMQRTSFKINDDHILNLAIKARLENRECGYLYRRGGSHQDGSSSSGGKWQLKWFVLYQNLLFYYENVNSTKPQGLYLLESCYSARVAAKNNKDGEKLNCFSISYTRDGRNSIEFAAESDIDCQAWIDAIQTCSYNRHVSLKEEIENKYLHLSQVYETEAKSKYQYMQQVEELSGEVRELRKELSRYRRQHHLLRHRSIAEEDSEEIRKIKKVQSLCRGWLYRQRWKRIVEEYIRSPHAEMMRKRNNIVFNLVEDEHEYVHQLEILVANFVRPFRMAASSKKPPITHEDVNSIFLNRPFKKNGKLADLLRGYAKKRTDCVVYAYSCDLFDILLPMLHIYSEYVRNHHYSLQVLVESKQRNAEFNKLLERCEMKSACEGQTLETLLVYPMNQIPHYIISLANCLSHTPFQHVEREKLEHAKAKLEELSKIMHDEISETEHIRTNLAIERSIAEGCEVLLDVNQVLCRQDSLVLLTTEKSKSIGQRFSREMRRGETVVQCYLFSNHLILTTRASSGKLHLAKGCGCISLADVTLVEDITSDPQHFLASVNEEENQEDLNITTDINKFENGDDINRMFRLIVEARDQPPYSTTLLANDEKHKQEWCTDIAQCLQNLRYTELVQCSFRNESSVVMPESVKSDVKLFKDNQEIKYSKTLDSCKIPQIRHATVEKLLERLTDLRFLSIDFLNTFLLTYRLYTNAYTIVETLIKVYKSSPHTSVDTGDVDKTDGQRQNPVTKEENELTRLVEESNTNTNAEQERDLRRHSHIGSFRRGLSIEQHDTTITTAIVEPTSPTDTKIVTTTTAQLSGNTHSYLAPLASSETLTDVTSISSFGGGDDAAAIDRFKKCIPSSSTIEVFGLGTSTSHDETNNPDSLERMFDLPLPNRRERATPLHTRAANSSESSCRIRFGTVEFAGDVSIISKDTFIEETKIEQVSQSSDYIRSRLDSANGDRTSPQPMQSATQNVQWLSKRLSEALSSPRQSLRNAAEGSLKKVLPGVVVTSSRSSRRRISSAAATHAFAVATSGESPKVIRHERLGSTTGPSSSQAAREQKGNEWIIVNTATTMRVLNVLRHWLTKHPLDFHTNVKLKEMVLELLQDMLLNGHLIAAEHKAAVSIIKQLETDDIDKKAAELEMLLNPPQYFHFSKGTIADICRYLRNFNGVLQIVAAFVNSAVFRLKNTWDRISKQNKQVINKLQNLVHSDGKFKNLRDTLSRIDPPAVPYLGLYLSDLSFIEESTPDISEKCMINFSKMRMKTHIISEVRRFQSMPFKIKHNPRSCQTGSKIIMTTSLQTVQNPLSFSKQNGTSDKSVSVTKKLSMNDSFESPFGKSNRSDDEEHSSHETVSWAHTYLASTSNSKIVDCAETIVKIDENEAEFFTVIPTHKKETVYTSEIKPMDEPSDKEKNSVLKSKDKFTTQPYIPSKVHGEASFDKNPNLSTHSYESFEDKFDISEIQPTDRMTVSAKDSELSKSTDTQATTNENRKGSTFLDYFDPSNSIKQLFSFGRKKSADTKVADEPIESKQPVNNISDLATNISKTVVDDAVKDVSDQNLQRKASKSEKSDKTPNFIERLLSTITGSSTNDEESTVIAEENEEFHHVDDAKSPPDLQSQISTESSGTADKQQKQSTNILDIIKDFPTSTFWSELTEESAVITGQLSEDTLMKKRQERERLKRSSVAGDVSPHSRSGSVTEPFIDTVIKQNDAKPIHATSLSDGKGTIINNNSSLKTVSGDETKERNFH</sequence>
<dbReference type="InterPro" id="IPR001849">
    <property type="entry name" value="PH_domain"/>
</dbReference>
<dbReference type="SUPFAM" id="SSF48366">
    <property type="entry name" value="Ras GEF"/>
    <property type="match status" value="1"/>
</dbReference>
<dbReference type="GO" id="GO:0005085">
    <property type="term" value="F:guanyl-nucleotide exchange factor activity"/>
    <property type="evidence" value="ECO:0007669"/>
    <property type="project" value="UniProtKB-KW"/>
</dbReference>
<feature type="region of interest" description="Disordered" evidence="4">
    <location>
        <begin position="1642"/>
        <end position="1672"/>
    </location>
</feature>
<dbReference type="PROSITE" id="PS50010">
    <property type="entry name" value="DH_2"/>
    <property type="match status" value="1"/>
</dbReference>
<name>A0A813VWS0_9BILA</name>
<keyword evidence="11" id="KW-1185">Reference proteome</keyword>
<dbReference type="SMART" id="SM00233">
    <property type="entry name" value="PH"/>
    <property type="match status" value="2"/>
</dbReference>
<evidence type="ECO:0000259" key="7">
    <source>
        <dbReference type="PROSITE" id="PS50010"/>
    </source>
</evidence>
<protein>
    <submittedName>
        <fullName evidence="9">Uncharacterized protein</fullName>
    </submittedName>
</protein>
<dbReference type="InterPro" id="IPR011993">
    <property type="entry name" value="PH-like_dom_sf"/>
</dbReference>
<feature type="compositionally biased region" description="Basic and acidic residues" evidence="4">
    <location>
        <begin position="1776"/>
        <end position="1786"/>
    </location>
</feature>
<comment type="caution">
    <text evidence="9">The sequence shown here is derived from an EMBL/GenBank/DDBJ whole genome shotgun (WGS) entry which is preliminary data.</text>
</comment>
<dbReference type="SMART" id="SM00325">
    <property type="entry name" value="RhoGEF"/>
    <property type="match status" value="1"/>
</dbReference>
<feature type="compositionally biased region" description="Basic and acidic residues" evidence="4">
    <location>
        <begin position="1441"/>
        <end position="1459"/>
    </location>
</feature>
<evidence type="ECO:0000259" key="5">
    <source>
        <dbReference type="PROSITE" id="PS50003"/>
    </source>
</evidence>
<dbReference type="PROSITE" id="PS50009">
    <property type="entry name" value="RASGEF_CAT"/>
    <property type="match status" value="1"/>
</dbReference>
<dbReference type="PROSITE" id="PS00720">
    <property type="entry name" value="RASGEF"/>
    <property type="match status" value="1"/>
</dbReference>
<organism evidence="9 11">
    <name type="scientific">Didymodactylos carnosus</name>
    <dbReference type="NCBI Taxonomy" id="1234261"/>
    <lineage>
        <taxon>Eukaryota</taxon>
        <taxon>Metazoa</taxon>
        <taxon>Spiralia</taxon>
        <taxon>Gnathifera</taxon>
        <taxon>Rotifera</taxon>
        <taxon>Eurotatoria</taxon>
        <taxon>Bdelloidea</taxon>
        <taxon>Philodinida</taxon>
        <taxon>Philodinidae</taxon>
        <taxon>Didymodactylos</taxon>
    </lineage>
</organism>
<dbReference type="SUPFAM" id="SSF48065">
    <property type="entry name" value="DBL homology domain (DH-domain)"/>
    <property type="match status" value="1"/>
</dbReference>
<keyword evidence="3" id="KW-0175">Coiled coil</keyword>
<dbReference type="Gene3D" id="1.10.840.10">
    <property type="entry name" value="Ras guanine-nucleotide exchange factors catalytic domain"/>
    <property type="match status" value="1"/>
</dbReference>
<feature type="compositionally biased region" description="Polar residues" evidence="4">
    <location>
        <begin position="1653"/>
        <end position="1672"/>
    </location>
</feature>
<dbReference type="Pfam" id="PF00621">
    <property type="entry name" value="RhoGEF"/>
    <property type="match status" value="1"/>
</dbReference>
<evidence type="ECO:0000313" key="11">
    <source>
        <dbReference type="Proteomes" id="UP000663829"/>
    </source>
</evidence>
<evidence type="ECO:0000256" key="3">
    <source>
        <dbReference type="SAM" id="Coils"/>
    </source>
</evidence>
<dbReference type="InterPro" id="IPR035899">
    <property type="entry name" value="DBL_dom_sf"/>
</dbReference>
<dbReference type="Proteomes" id="UP000681722">
    <property type="component" value="Unassembled WGS sequence"/>
</dbReference>
<evidence type="ECO:0000256" key="2">
    <source>
        <dbReference type="PROSITE-ProRule" id="PRU00168"/>
    </source>
</evidence>
<feature type="domain" description="PH" evidence="5">
    <location>
        <begin position="75"/>
        <end position="185"/>
    </location>
</feature>
<evidence type="ECO:0000256" key="1">
    <source>
        <dbReference type="ARBA" id="ARBA00022658"/>
    </source>
</evidence>
<dbReference type="InterPro" id="IPR008937">
    <property type="entry name" value="Ras-like_GEF"/>
</dbReference>
<dbReference type="EMBL" id="CAJNOQ010000864">
    <property type="protein sequence ID" value="CAF0846175.1"/>
    <property type="molecule type" value="Genomic_DNA"/>
</dbReference>
<gene>
    <name evidence="9" type="ORF">GPM918_LOCUS5828</name>
    <name evidence="10" type="ORF">SRO942_LOCUS5828</name>
</gene>
<feature type="domain" description="N-terminal Ras-GEF" evidence="8">
    <location>
        <begin position="708"/>
        <end position="823"/>
    </location>
</feature>
<feature type="region of interest" description="Disordered" evidence="4">
    <location>
        <begin position="763"/>
        <end position="788"/>
    </location>
</feature>
<dbReference type="OrthoDB" id="10254377at2759"/>
<dbReference type="SUPFAM" id="SSF50729">
    <property type="entry name" value="PH domain-like"/>
    <property type="match status" value="2"/>
</dbReference>
<dbReference type="GO" id="GO:0005886">
    <property type="term" value="C:plasma membrane"/>
    <property type="evidence" value="ECO:0007669"/>
    <property type="project" value="TreeGrafter"/>
</dbReference>
<dbReference type="Pfam" id="PF00618">
    <property type="entry name" value="RasGEF_N"/>
    <property type="match status" value="1"/>
</dbReference>
<dbReference type="SMART" id="SM00229">
    <property type="entry name" value="RasGEFN"/>
    <property type="match status" value="1"/>
</dbReference>
<dbReference type="GO" id="GO:0007265">
    <property type="term" value="P:Ras protein signal transduction"/>
    <property type="evidence" value="ECO:0007669"/>
    <property type="project" value="TreeGrafter"/>
</dbReference>
<dbReference type="Gene3D" id="1.20.870.10">
    <property type="entry name" value="Son of sevenless (SoS) protein Chain: S domain 1"/>
    <property type="match status" value="2"/>
</dbReference>
<feature type="coiled-coil region" evidence="3">
    <location>
        <begin position="213"/>
        <end position="247"/>
    </location>
</feature>
<feature type="region of interest" description="Disordered" evidence="4">
    <location>
        <begin position="1752"/>
        <end position="1786"/>
    </location>
</feature>
<proteinExistence type="predicted"/>
<dbReference type="PANTHER" id="PTHR23113">
    <property type="entry name" value="GUANINE NUCLEOTIDE EXCHANGE FACTOR"/>
    <property type="match status" value="1"/>
</dbReference>
<feature type="compositionally biased region" description="Polar residues" evidence="4">
    <location>
        <begin position="1765"/>
        <end position="1774"/>
    </location>
</feature>
<dbReference type="InterPro" id="IPR023578">
    <property type="entry name" value="Ras_GEF_dom_sf"/>
</dbReference>